<organism evidence="2 3">
    <name type="scientific">Plutella xylostella</name>
    <name type="common">Diamondback moth</name>
    <name type="synonym">Plutella maculipennis</name>
    <dbReference type="NCBI Taxonomy" id="51655"/>
    <lineage>
        <taxon>Eukaryota</taxon>
        <taxon>Metazoa</taxon>
        <taxon>Ecdysozoa</taxon>
        <taxon>Arthropoda</taxon>
        <taxon>Hexapoda</taxon>
        <taxon>Insecta</taxon>
        <taxon>Pterygota</taxon>
        <taxon>Neoptera</taxon>
        <taxon>Endopterygota</taxon>
        <taxon>Lepidoptera</taxon>
        <taxon>Glossata</taxon>
        <taxon>Ditrysia</taxon>
        <taxon>Yponomeutoidea</taxon>
        <taxon>Plutellidae</taxon>
        <taxon>Plutella</taxon>
    </lineage>
</organism>
<proteinExistence type="predicted"/>
<comment type="caution">
    <text evidence="2">The sequence shown here is derived from an EMBL/GenBank/DDBJ whole genome shotgun (WGS) entry which is preliminary data.</text>
</comment>
<dbReference type="EMBL" id="CAJHNJ030000509">
    <property type="protein sequence ID" value="CAG9138190.1"/>
    <property type="molecule type" value="Genomic_DNA"/>
</dbReference>
<name>A0A8S4GCU3_PLUXY</name>
<evidence type="ECO:0000313" key="2">
    <source>
        <dbReference type="EMBL" id="CAG9138190.1"/>
    </source>
</evidence>
<protein>
    <submittedName>
        <fullName evidence="2">(diamondback moth) hypothetical protein</fullName>
    </submittedName>
</protein>
<dbReference type="GO" id="GO:0005886">
    <property type="term" value="C:plasma membrane"/>
    <property type="evidence" value="ECO:0007669"/>
    <property type="project" value="TreeGrafter"/>
</dbReference>
<dbReference type="PANTHER" id="PTHR45943">
    <property type="entry name" value="E3 UBIQUITIN-PROTEIN LIGASE MYCBP2"/>
    <property type="match status" value="1"/>
</dbReference>
<dbReference type="GO" id="GO:0007411">
    <property type="term" value="P:axon guidance"/>
    <property type="evidence" value="ECO:0007669"/>
    <property type="project" value="TreeGrafter"/>
</dbReference>
<dbReference type="GO" id="GO:0008582">
    <property type="term" value="P:regulation of synaptic assembly at neuromuscular junction"/>
    <property type="evidence" value="ECO:0007669"/>
    <property type="project" value="TreeGrafter"/>
</dbReference>
<dbReference type="PANTHER" id="PTHR45943:SF1">
    <property type="entry name" value="E3 UBIQUITIN-PROTEIN LIGASE MYCBP2"/>
    <property type="match status" value="1"/>
</dbReference>
<accession>A0A8S4GCU3</accession>
<evidence type="ECO:0000313" key="3">
    <source>
        <dbReference type="Proteomes" id="UP000653454"/>
    </source>
</evidence>
<dbReference type="Proteomes" id="UP000653454">
    <property type="component" value="Unassembled WGS sequence"/>
</dbReference>
<gene>
    <name evidence="2" type="ORF">PLXY2_LOCUS16444</name>
</gene>
<dbReference type="GO" id="GO:0061630">
    <property type="term" value="F:ubiquitin protein ligase activity"/>
    <property type="evidence" value="ECO:0007669"/>
    <property type="project" value="TreeGrafter"/>
</dbReference>
<feature type="region of interest" description="Disordered" evidence="1">
    <location>
        <begin position="26"/>
        <end position="59"/>
    </location>
</feature>
<dbReference type="AlphaFoldDB" id="A0A8S4GCU3"/>
<keyword evidence="3" id="KW-1185">Reference proteome</keyword>
<sequence>MWSAYCSRATRSRVCRGRSVQSAPCCSEGQRPSRARGRHTVRGPPAHVSAEASRYSRPPAAVRDSDLREHVVGILFAGHQLTCLQRQVMSHIVCAIGCEAARARDDWETALVCEAGEQGAGAGERGAGEGAGAGRGNAHVQDSYCFEMLSLLLALSGSAVGRAHLAQRTELLADLLSLLHTGSERVQRQVISLLRRMIAEIPPQKMLAAINYGSDMATRVTLLDHLVSYLSKAITVQLKVKAFGAPPPSSITMGGSVAPAPPAAWFMRGSTTNKHAHLVAKLLCDMAEDKVSPTWTAETVTSLTSYVTRLATLSEAERAAARCVAAPAMWLALAALCVCQQSQLDRSVTTSATSLTSYVTRHVARPGRAVRVPAVATRQVSDNLSDLTYELRDPPCGSPWPRCACASSRN</sequence>
<dbReference type="GO" id="GO:0005634">
    <property type="term" value="C:nucleus"/>
    <property type="evidence" value="ECO:0007669"/>
    <property type="project" value="TreeGrafter"/>
</dbReference>
<evidence type="ECO:0000256" key="1">
    <source>
        <dbReference type="SAM" id="MobiDB-lite"/>
    </source>
</evidence>
<reference evidence="2" key="1">
    <citation type="submission" date="2020-11" db="EMBL/GenBank/DDBJ databases">
        <authorList>
            <person name="Whiteford S."/>
        </authorList>
    </citation>
    <scope>NUCLEOTIDE SEQUENCE</scope>
</reference>